<feature type="transmembrane region" description="Helical" evidence="1">
    <location>
        <begin position="194"/>
        <end position="219"/>
    </location>
</feature>
<keyword evidence="3" id="KW-1185">Reference proteome</keyword>
<feature type="transmembrane region" description="Helical" evidence="1">
    <location>
        <begin position="12"/>
        <end position="32"/>
    </location>
</feature>
<reference evidence="2 3" key="1">
    <citation type="submission" date="2019-02" db="EMBL/GenBank/DDBJ databases">
        <title>Deep-cultivation of Planctomycetes and their phenomic and genomic characterization uncovers novel biology.</title>
        <authorList>
            <person name="Wiegand S."/>
            <person name="Jogler M."/>
            <person name="Boedeker C."/>
            <person name="Pinto D."/>
            <person name="Vollmers J."/>
            <person name="Rivas-Marin E."/>
            <person name="Kohn T."/>
            <person name="Peeters S.H."/>
            <person name="Heuer A."/>
            <person name="Rast P."/>
            <person name="Oberbeckmann S."/>
            <person name="Bunk B."/>
            <person name="Jeske O."/>
            <person name="Meyerdierks A."/>
            <person name="Storesund J.E."/>
            <person name="Kallscheuer N."/>
            <person name="Luecker S."/>
            <person name="Lage O.M."/>
            <person name="Pohl T."/>
            <person name="Merkel B.J."/>
            <person name="Hornburger P."/>
            <person name="Mueller R.-W."/>
            <person name="Bruemmer F."/>
            <person name="Labrenz M."/>
            <person name="Spormann A.M."/>
            <person name="Op den Camp H."/>
            <person name="Overmann J."/>
            <person name="Amann R."/>
            <person name="Jetten M.S.M."/>
            <person name="Mascher T."/>
            <person name="Medema M.H."/>
            <person name="Devos D.P."/>
            <person name="Kaster A.-K."/>
            <person name="Ovreas L."/>
            <person name="Rohde M."/>
            <person name="Galperin M.Y."/>
            <person name="Jogler C."/>
        </authorList>
    </citation>
    <scope>NUCLEOTIDE SEQUENCE [LARGE SCALE GENOMIC DNA]</scope>
    <source>
        <strain evidence="2 3">EC9</strain>
    </source>
</reference>
<evidence type="ECO:0000313" key="3">
    <source>
        <dbReference type="Proteomes" id="UP000319557"/>
    </source>
</evidence>
<dbReference type="KEGG" id="ruv:EC9_35560"/>
<evidence type="ECO:0000313" key="2">
    <source>
        <dbReference type="EMBL" id="QDS89357.1"/>
    </source>
</evidence>
<accession>A0A517M3A2</accession>
<proteinExistence type="predicted"/>
<sequence>MSNGELTHPRIGVLSVLAAITVVVLQIVFGLWVRFDYGSPFGQAVWIGLMWLGCSMTASVCFSAMFSWRRLFFGAAAFVWHVLVMSICWRESPVRYMLLLGGLLVLQSTVSTLLGVPAWLAWHTNEGDLPRRYRFTIRSVMLGTTLVAVLLSAARAYDVPVVAAQLLAVPLFVLLYIGSASTMLAYAHLRIRALCLLAVLFGGVILYSWVATALSLSVGDRRTLRGFLDSLSDYSSDAFVVQMQLVQFGLFTVGCCLCFALGRIDQRDFERQQVLERTLASAKSPQQS</sequence>
<dbReference type="EMBL" id="CP036261">
    <property type="protein sequence ID" value="QDS89357.1"/>
    <property type="molecule type" value="Genomic_DNA"/>
</dbReference>
<feature type="transmembrane region" description="Helical" evidence="1">
    <location>
        <begin position="163"/>
        <end position="187"/>
    </location>
</feature>
<dbReference type="Proteomes" id="UP000319557">
    <property type="component" value="Chromosome"/>
</dbReference>
<feature type="transmembrane region" description="Helical" evidence="1">
    <location>
        <begin position="96"/>
        <end position="123"/>
    </location>
</feature>
<dbReference type="AlphaFoldDB" id="A0A517M3A2"/>
<keyword evidence="1" id="KW-1133">Transmembrane helix</keyword>
<dbReference type="OrthoDB" id="268176at2"/>
<organism evidence="2 3">
    <name type="scientific">Rosistilla ulvae</name>
    <dbReference type="NCBI Taxonomy" id="1930277"/>
    <lineage>
        <taxon>Bacteria</taxon>
        <taxon>Pseudomonadati</taxon>
        <taxon>Planctomycetota</taxon>
        <taxon>Planctomycetia</taxon>
        <taxon>Pirellulales</taxon>
        <taxon>Pirellulaceae</taxon>
        <taxon>Rosistilla</taxon>
    </lineage>
</organism>
<gene>
    <name evidence="2" type="ORF">EC9_35560</name>
</gene>
<feature type="transmembrane region" description="Helical" evidence="1">
    <location>
        <begin position="71"/>
        <end position="90"/>
    </location>
</feature>
<protein>
    <submittedName>
        <fullName evidence="2">Uncharacterized protein</fullName>
    </submittedName>
</protein>
<feature type="transmembrane region" description="Helical" evidence="1">
    <location>
        <begin position="135"/>
        <end position="157"/>
    </location>
</feature>
<evidence type="ECO:0000256" key="1">
    <source>
        <dbReference type="SAM" id="Phobius"/>
    </source>
</evidence>
<keyword evidence="1" id="KW-0812">Transmembrane</keyword>
<feature type="transmembrane region" description="Helical" evidence="1">
    <location>
        <begin position="239"/>
        <end position="262"/>
    </location>
</feature>
<keyword evidence="1" id="KW-0472">Membrane</keyword>
<feature type="transmembrane region" description="Helical" evidence="1">
    <location>
        <begin position="44"/>
        <end position="64"/>
    </location>
</feature>
<dbReference type="RefSeq" id="WP_145347030.1">
    <property type="nucleotide sequence ID" value="NZ_CP036261.1"/>
</dbReference>
<name>A0A517M3A2_9BACT</name>